<evidence type="ECO:0000313" key="2">
    <source>
        <dbReference type="EMBL" id="RPD52687.1"/>
    </source>
</evidence>
<name>A0A5C2RQJ1_9APHY</name>
<gene>
    <name evidence="2" type="ORF">L227DRAFT_568437</name>
</gene>
<evidence type="ECO:0000313" key="3">
    <source>
        <dbReference type="Proteomes" id="UP000313359"/>
    </source>
</evidence>
<protein>
    <submittedName>
        <fullName evidence="2">Uncharacterized protein</fullName>
    </submittedName>
</protein>
<keyword evidence="1" id="KW-0472">Membrane</keyword>
<dbReference type="EMBL" id="ML122345">
    <property type="protein sequence ID" value="RPD52687.1"/>
    <property type="molecule type" value="Genomic_DNA"/>
</dbReference>
<organism evidence="2 3">
    <name type="scientific">Lentinus tigrinus ALCF2SS1-6</name>
    <dbReference type="NCBI Taxonomy" id="1328759"/>
    <lineage>
        <taxon>Eukaryota</taxon>
        <taxon>Fungi</taxon>
        <taxon>Dikarya</taxon>
        <taxon>Basidiomycota</taxon>
        <taxon>Agaricomycotina</taxon>
        <taxon>Agaricomycetes</taxon>
        <taxon>Polyporales</taxon>
        <taxon>Polyporaceae</taxon>
        <taxon>Lentinus</taxon>
    </lineage>
</organism>
<sequence length="192" mass="22358">MDESAPEWVCDALSYFEVLENGGKTWEELVNTWQAFEIHMGYPDSRNRLPTALRPEEVSMWMKDGRDYEKLPVNTLDLDVFSARWRNWWASLQPPCRRDPVSPWPLARVLPDDTSAWESLWRGGGCGFFLIVMCLAWWLHAISEREGSMPLKDVHDAIDDVLWVLRSIMEVHNGKRPSGMDRTDLSKHLRND</sequence>
<dbReference type="STRING" id="1328759.A0A5C2RQJ1"/>
<evidence type="ECO:0000256" key="1">
    <source>
        <dbReference type="SAM" id="Phobius"/>
    </source>
</evidence>
<accession>A0A5C2RQJ1</accession>
<reference evidence="2" key="1">
    <citation type="journal article" date="2018" name="Genome Biol. Evol.">
        <title>Genomics and development of Lentinus tigrinus, a white-rot wood-decaying mushroom with dimorphic fruiting bodies.</title>
        <authorList>
            <person name="Wu B."/>
            <person name="Xu Z."/>
            <person name="Knudson A."/>
            <person name="Carlson A."/>
            <person name="Chen N."/>
            <person name="Kovaka S."/>
            <person name="LaButti K."/>
            <person name="Lipzen A."/>
            <person name="Pennachio C."/>
            <person name="Riley R."/>
            <person name="Schakwitz W."/>
            <person name="Umezawa K."/>
            <person name="Ohm R.A."/>
            <person name="Grigoriev I.V."/>
            <person name="Nagy L.G."/>
            <person name="Gibbons J."/>
            <person name="Hibbett D."/>
        </authorList>
    </citation>
    <scope>NUCLEOTIDE SEQUENCE [LARGE SCALE GENOMIC DNA]</scope>
    <source>
        <strain evidence="2">ALCF2SS1-6</strain>
    </source>
</reference>
<feature type="transmembrane region" description="Helical" evidence="1">
    <location>
        <begin position="120"/>
        <end position="139"/>
    </location>
</feature>
<keyword evidence="3" id="KW-1185">Reference proteome</keyword>
<dbReference type="AlphaFoldDB" id="A0A5C2RQJ1"/>
<proteinExistence type="predicted"/>
<keyword evidence="1" id="KW-1133">Transmembrane helix</keyword>
<dbReference type="OrthoDB" id="2744788at2759"/>
<keyword evidence="1" id="KW-0812">Transmembrane</keyword>
<dbReference type="Proteomes" id="UP000313359">
    <property type="component" value="Unassembled WGS sequence"/>
</dbReference>